<dbReference type="OMA" id="ANAMIPV"/>
<dbReference type="AlphaFoldDB" id="A0A803P9W2"/>
<dbReference type="Proteomes" id="UP000596661">
    <property type="component" value="Chromosome 3"/>
</dbReference>
<accession>A0A803P9W2</accession>
<protein>
    <recommendedName>
        <fullName evidence="3">Reverse transcriptase domain-containing protein</fullName>
    </recommendedName>
</protein>
<evidence type="ECO:0000313" key="2">
    <source>
        <dbReference type="Proteomes" id="UP000596661"/>
    </source>
</evidence>
<reference evidence="1" key="2">
    <citation type="submission" date="2021-03" db="UniProtKB">
        <authorList>
            <consortium name="EnsemblPlants"/>
        </authorList>
    </citation>
    <scope>IDENTIFICATION</scope>
</reference>
<organism evidence="1 2">
    <name type="scientific">Cannabis sativa</name>
    <name type="common">Hemp</name>
    <name type="synonym">Marijuana</name>
    <dbReference type="NCBI Taxonomy" id="3483"/>
    <lineage>
        <taxon>Eukaryota</taxon>
        <taxon>Viridiplantae</taxon>
        <taxon>Streptophyta</taxon>
        <taxon>Embryophyta</taxon>
        <taxon>Tracheophyta</taxon>
        <taxon>Spermatophyta</taxon>
        <taxon>Magnoliopsida</taxon>
        <taxon>eudicotyledons</taxon>
        <taxon>Gunneridae</taxon>
        <taxon>Pentapetalae</taxon>
        <taxon>rosids</taxon>
        <taxon>fabids</taxon>
        <taxon>Rosales</taxon>
        <taxon>Cannabaceae</taxon>
        <taxon>Cannabis</taxon>
    </lineage>
</organism>
<dbReference type="PANTHER" id="PTHR48475">
    <property type="entry name" value="RIBONUCLEASE H"/>
    <property type="match status" value="1"/>
</dbReference>
<dbReference type="EMBL" id="UZAU01000264">
    <property type="status" value="NOT_ANNOTATED_CDS"/>
    <property type="molecule type" value="Genomic_DNA"/>
</dbReference>
<dbReference type="EnsemblPlants" id="evm.model.03.664">
    <property type="protein sequence ID" value="cds.evm.model.03.664"/>
    <property type="gene ID" value="evm.TU.03.664"/>
</dbReference>
<keyword evidence="2" id="KW-1185">Reference proteome</keyword>
<evidence type="ECO:0008006" key="3">
    <source>
        <dbReference type="Google" id="ProtNLM"/>
    </source>
</evidence>
<dbReference type="Gramene" id="evm.model.03.664">
    <property type="protein sequence ID" value="cds.evm.model.03.664"/>
    <property type="gene ID" value="evm.TU.03.664"/>
</dbReference>
<name>A0A803P9W2_CANSA</name>
<dbReference type="PANTHER" id="PTHR48475:SF2">
    <property type="entry name" value="RIBONUCLEASE H"/>
    <property type="match status" value="1"/>
</dbReference>
<proteinExistence type="predicted"/>
<sequence length="156" mass="18118">MPEVLWVYRITKKTAIGHTPFTLTYGYEAMIPLVLTPPSHQRLTYDQQANHQLLDESLDGIEEIRERSKLRKAVYQQRVGMFYNSKVKDKKLKPGDMVSQQVFLNTKDASVRVLGPNWEGPYVVTEALKPQTYKLAHYDYNLNPVPVPRYWNGVHL</sequence>
<evidence type="ECO:0000313" key="1">
    <source>
        <dbReference type="EnsemblPlants" id="cds.evm.model.03.664"/>
    </source>
</evidence>
<reference evidence="1" key="1">
    <citation type="submission" date="2018-11" db="EMBL/GenBank/DDBJ databases">
        <authorList>
            <person name="Grassa J C."/>
        </authorList>
    </citation>
    <scope>NUCLEOTIDE SEQUENCE [LARGE SCALE GENOMIC DNA]</scope>
</reference>